<gene>
    <name evidence="2" type="ORF">CVN68_15300</name>
</gene>
<dbReference type="SUPFAM" id="SSF54593">
    <property type="entry name" value="Glyoxalase/Bleomycin resistance protein/Dihydroxybiphenyl dioxygenase"/>
    <property type="match status" value="1"/>
</dbReference>
<dbReference type="CDD" id="cd06588">
    <property type="entry name" value="PhnB_like"/>
    <property type="match status" value="1"/>
</dbReference>
<evidence type="ECO:0000259" key="1">
    <source>
        <dbReference type="Pfam" id="PF06983"/>
    </source>
</evidence>
<dbReference type="EMBL" id="CP024923">
    <property type="protein sequence ID" value="ATY33162.1"/>
    <property type="molecule type" value="Genomic_DNA"/>
</dbReference>
<accession>A0A2K8MGY8</accession>
<dbReference type="PANTHER" id="PTHR33990:SF4">
    <property type="entry name" value="PHNB-LIKE DOMAIN-CONTAINING PROTEIN"/>
    <property type="match status" value="1"/>
</dbReference>
<reference evidence="2 3" key="1">
    <citation type="submission" date="2017-11" db="EMBL/GenBank/DDBJ databases">
        <title>Complete genome sequence of Sphingomonas sp. Strain Cra20, a psychrotolerant potential plant growth promoting rhizobacteria.</title>
        <authorList>
            <person name="Luo Y."/>
        </authorList>
    </citation>
    <scope>NUCLEOTIDE SEQUENCE [LARGE SCALE GENOMIC DNA]</scope>
    <source>
        <strain evidence="2 3">Cra20</strain>
    </source>
</reference>
<dbReference type="Gene3D" id="3.30.720.110">
    <property type="match status" value="1"/>
</dbReference>
<dbReference type="AlphaFoldDB" id="A0A2K8MGY8"/>
<feature type="domain" description="PhnB-like" evidence="1">
    <location>
        <begin position="3"/>
        <end position="128"/>
    </location>
</feature>
<dbReference type="Gene3D" id="3.30.720.100">
    <property type="match status" value="1"/>
</dbReference>
<protein>
    <submittedName>
        <fullName evidence="2">VOC family protein</fullName>
    </submittedName>
</protein>
<dbReference type="PIRSF" id="PIRSF021700">
    <property type="entry name" value="3_dmu_93_MTrfase"/>
    <property type="match status" value="1"/>
</dbReference>
<dbReference type="OrthoDB" id="9806473at2"/>
<evidence type="ECO:0000313" key="3">
    <source>
        <dbReference type="Proteomes" id="UP000229081"/>
    </source>
</evidence>
<dbReference type="KEGG" id="sphc:CVN68_15300"/>
<dbReference type="InterPro" id="IPR029068">
    <property type="entry name" value="Glyas_Bleomycin-R_OHBP_Dase"/>
</dbReference>
<proteinExistence type="predicted"/>
<organism evidence="2 3">
    <name type="scientific">Sphingomonas psychrotolerans</name>
    <dbReference type="NCBI Taxonomy" id="1327635"/>
    <lineage>
        <taxon>Bacteria</taxon>
        <taxon>Pseudomonadati</taxon>
        <taxon>Pseudomonadota</taxon>
        <taxon>Alphaproteobacteria</taxon>
        <taxon>Sphingomonadales</taxon>
        <taxon>Sphingomonadaceae</taxon>
        <taxon>Sphingomonas</taxon>
    </lineage>
</organism>
<dbReference type="RefSeq" id="WP_100282966.1">
    <property type="nucleotide sequence ID" value="NZ_CP024923.1"/>
</dbReference>
<dbReference type="PANTHER" id="PTHR33990">
    <property type="entry name" value="PROTEIN YJDN-RELATED"/>
    <property type="match status" value="1"/>
</dbReference>
<dbReference type="InterPro" id="IPR028973">
    <property type="entry name" value="PhnB-like"/>
</dbReference>
<keyword evidence="3" id="KW-1185">Reference proteome</keyword>
<sequence>MTKATPFLMFQHGKAQAALDFYVESVPGSRIVSIERFGRDGPGPEGTVLRAHAEIAGQPVMAHDSFITHGFDFTPSWSFFVDCIDAAETDRLFATLGEGGQVLMPLDNYGWSRRFGWVSDRFGVSWQVNLQ</sequence>
<name>A0A2K8MGY8_9SPHN</name>
<dbReference type="InterPro" id="IPR009725">
    <property type="entry name" value="3_dmu_93_MTrfase"/>
</dbReference>
<dbReference type="Pfam" id="PF06983">
    <property type="entry name" value="3-dmu-9_3-mt"/>
    <property type="match status" value="1"/>
</dbReference>
<evidence type="ECO:0000313" key="2">
    <source>
        <dbReference type="EMBL" id="ATY33162.1"/>
    </source>
</evidence>
<dbReference type="Proteomes" id="UP000229081">
    <property type="component" value="Chromosome"/>
</dbReference>